<evidence type="ECO:0000256" key="3">
    <source>
        <dbReference type="ARBA" id="ARBA00023134"/>
    </source>
</evidence>
<organism evidence="6 7">
    <name type="scientific">Rhizoctonia solani</name>
    <dbReference type="NCBI Taxonomy" id="456999"/>
    <lineage>
        <taxon>Eukaryota</taxon>
        <taxon>Fungi</taxon>
        <taxon>Dikarya</taxon>
        <taxon>Basidiomycota</taxon>
        <taxon>Agaricomycotina</taxon>
        <taxon>Agaricomycetes</taxon>
        <taxon>Cantharellales</taxon>
        <taxon>Ceratobasidiaceae</taxon>
        <taxon>Rhizoctonia</taxon>
    </lineage>
</organism>
<dbReference type="PANTHER" id="PTHR11711">
    <property type="entry name" value="ADP RIBOSYLATION FACTOR-RELATED"/>
    <property type="match status" value="1"/>
</dbReference>
<evidence type="ECO:0000313" key="7">
    <source>
        <dbReference type="Proteomes" id="UP000663850"/>
    </source>
</evidence>
<dbReference type="GO" id="GO:0003924">
    <property type="term" value="F:GTPase activity"/>
    <property type="evidence" value="ECO:0007669"/>
    <property type="project" value="InterPro"/>
</dbReference>
<dbReference type="SUPFAM" id="SSF52540">
    <property type="entry name" value="P-loop containing nucleoside triphosphate hydrolases"/>
    <property type="match status" value="1"/>
</dbReference>
<protein>
    <submittedName>
        <fullName evidence="6">Uncharacterized protein</fullName>
    </submittedName>
</protein>
<dbReference type="InterPro" id="IPR005225">
    <property type="entry name" value="Small_GTP-bd"/>
</dbReference>
<evidence type="ECO:0000256" key="2">
    <source>
        <dbReference type="ARBA" id="ARBA00022741"/>
    </source>
</evidence>
<name>A0A8H3HHJ7_9AGAM</name>
<evidence type="ECO:0000313" key="6">
    <source>
        <dbReference type="EMBL" id="CAE6509870.1"/>
    </source>
</evidence>
<dbReference type="NCBIfam" id="TIGR00231">
    <property type="entry name" value="small_GTP"/>
    <property type="match status" value="1"/>
</dbReference>
<dbReference type="Gene3D" id="3.40.50.300">
    <property type="entry name" value="P-loop containing nucleotide triphosphate hydrolases"/>
    <property type="match status" value="1"/>
</dbReference>
<feature type="binding site" evidence="5">
    <location>
        <position position="411"/>
    </location>
    <ligand>
        <name>Mg(2+)</name>
        <dbReference type="ChEBI" id="CHEBI:18420"/>
    </ligand>
</feature>
<feature type="binding site" evidence="5">
    <location>
        <position position="394"/>
    </location>
    <ligand>
        <name>Mg(2+)</name>
        <dbReference type="ChEBI" id="CHEBI:18420"/>
    </ligand>
</feature>
<feature type="binding site" evidence="4">
    <location>
        <position position="433"/>
    </location>
    <ligand>
        <name>GTP</name>
        <dbReference type="ChEBI" id="CHEBI:37565"/>
    </ligand>
</feature>
<keyword evidence="5" id="KW-0460">Magnesium</keyword>
<reference evidence="6" key="1">
    <citation type="submission" date="2021-01" db="EMBL/GenBank/DDBJ databases">
        <authorList>
            <person name="Kaushik A."/>
        </authorList>
    </citation>
    <scope>NUCLEOTIDE SEQUENCE</scope>
    <source>
        <strain evidence="6">Type strain: AG8-Rh-89/</strain>
    </source>
</reference>
<keyword evidence="2 4" id="KW-0547">Nucleotide-binding</keyword>
<feature type="binding site" evidence="4">
    <location>
        <begin position="489"/>
        <end position="492"/>
    </location>
    <ligand>
        <name>GTP</name>
        <dbReference type="ChEBI" id="CHEBI:37565"/>
    </ligand>
</feature>
<dbReference type="Gene3D" id="3.20.20.70">
    <property type="entry name" value="Aldolase class I"/>
    <property type="match status" value="1"/>
</dbReference>
<evidence type="ECO:0000256" key="4">
    <source>
        <dbReference type="PIRSR" id="PIRSR606689-1"/>
    </source>
</evidence>
<sequence length="543" mass="59481">MAVSIRGLQFSIPLLNSSCPWASSLRDLKELYTSAFTGGVTTRTATLKGFPDDPSIHQVAFSSTSTTSLNSYGYSPFPLSQYLEWVKELISGDPSSNKPIIISITFDPPGPNGNESEKSLESLLELIQVLRRELGDARTDTNGPVRIGVEINTSCPNITNKPPPSYEPATMRPLLAVIAKHVTSDPSLVVGLKLPPYVHSKQFTDVVDELAKHSPSDGLHPIAFLTCTNTLGSSILFQDQVVPSSFEKPSDDFEFAVPAIYGGLAGESIHPLSLGRVSKPSRFDPGTDSPESLSSNVHRFSNILKSHPDSKLQSIAVIGSSMPDLSSGTDRQAGTANYWNSRDLDIQLPRPTISHNHHGRNAAAMSQFTQLWSRLFGQEEMKLLILGLDNAGKTTMLYKITMGEAVDTAPTVGSNTEVFEYKNLKFVLWDIGGQTSLRQSWSQYFTAARAVILVIDSCDAGRLSLAQEELHQMCADESLKDALLLVFANKQDVRGCLTPARISEELKLTDLRDRQWHIMACSALTGQGLFEGLDWLASRLERR</sequence>
<dbReference type="AlphaFoldDB" id="A0A8H3HHJ7"/>
<dbReference type="InterPro" id="IPR023359">
    <property type="entry name" value="Dihydro_DH_chainA_dom2"/>
</dbReference>
<proteinExistence type="inferred from homology"/>
<accession>A0A8H3HHJ7</accession>
<dbReference type="GO" id="GO:0005525">
    <property type="term" value="F:GTP binding"/>
    <property type="evidence" value="ECO:0007669"/>
    <property type="project" value="UniProtKB-KW"/>
</dbReference>
<evidence type="ECO:0000256" key="5">
    <source>
        <dbReference type="PIRSR" id="PIRSR606689-2"/>
    </source>
</evidence>
<dbReference type="InterPro" id="IPR006689">
    <property type="entry name" value="Small_GTPase_ARF/SAR"/>
</dbReference>
<dbReference type="Pfam" id="PF00025">
    <property type="entry name" value="Arf"/>
    <property type="match status" value="1"/>
</dbReference>
<dbReference type="CDD" id="cd04153">
    <property type="entry name" value="Arl5_Arl8"/>
    <property type="match status" value="1"/>
</dbReference>
<dbReference type="Gene3D" id="2.30.26.10">
    <property type="entry name" value="Dihydroorotate Dehydrogenase A, chain A, domain 2"/>
    <property type="match status" value="1"/>
</dbReference>
<dbReference type="InterPro" id="IPR013785">
    <property type="entry name" value="Aldolase_TIM"/>
</dbReference>
<dbReference type="SMART" id="SM00178">
    <property type="entry name" value="SAR"/>
    <property type="match status" value="1"/>
</dbReference>
<dbReference type="PRINTS" id="PR00328">
    <property type="entry name" value="SAR1GTPBP"/>
</dbReference>
<dbReference type="InterPro" id="IPR024156">
    <property type="entry name" value="Small_GTPase_ARF"/>
</dbReference>
<dbReference type="GO" id="GO:0046872">
    <property type="term" value="F:metal ion binding"/>
    <property type="evidence" value="ECO:0007669"/>
    <property type="project" value="UniProtKB-KW"/>
</dbReference>
<dbReference type="Proteomes" id="UP000663850">
    <property type="component" value="Unassembled WGS sequence"/>
</dbReference>
<evidence type="ECO:0000256" key="1">
    <source>
        <dbReference type="ARBA" id="ARBA00010290"/>
    </source>
</evidence>
<dbReference type="PROSITE" id="PS51417">
    <property type="entry name" value="ARF"/>
    <property type="match status" value="1"/>
</dbReference>
<keyword evidence="3 4" id="KW-0342">GTP-binding</keyword>
<comment type="similarity">
    <text evidence="1">Belongs to the small GTPase superfamily. Arf family.</text>
</comment>
<dbReference type="EMBL" id="CAJMWZ010005692">
    <property type="protein sequence ID" value="CAE6509870.1"/>
    <property type="molecule type" value="Genomic_DNA"/>
</dbReference>
<dbReference type="FunFam" id="3.40.50.300:FF:001166">
    <property type="entry name" value="ADP-ribosylation factor D"/>
    <property type="match status" value="1"/>
</dbReference>
<dbReference type="SUPFAM" id="SSF51395">
    <property type="entry name" value="FMN-linked oxidoreductases"/>
    <property type="match status" value="1"/>
</dbReference>
<dbReference type="InterPro" id="IPR027417">
    <property type="entry name" value="P-loop_NTPase"/>
</dbReference>
<comment type="caution">
    <text evidence="6">The sequence shown here is derived from an EMBL/GenBank/DDBJ whole genome shotgun (WGS) entry which is preliminary data.</text>
</comment>
<dbReference type="SMART" id="SM00177">
    <property type="entry name" value="ARF"/>
    <property type="match status" value="1"/>
</dbReference>
<feature type="binding site" evidence="4">
    <location>
        <begin position="387"/>
        <end position="394"/>
    </location>
    <ligand>
        <name>GTP</name>
        <dbReference type="ChEBI" id="CHEBI:37565"/>
    </ligand>
</feature>
<gene>
    <name evidence="6" type="ORF">RDB_LOCUS105133</name>
</gene>
<keyword evidence="5" id="KW-0479">Metal-binding</keyword>